<name>A0A809RF13_9PROT</name>
<evidence type="ECO:0000313" key="2">
    <source>
        <dbReference type="Proteomes" id="UP000463939"/>
    </source>
</evidence>
<sequence length="167" mass="18617">MALQPLIGELESKIINSAQGLPEEVFLFVSRLTPMVNVDLLLKNAQNQTLLTWRDDEYYGPGWHVPGGIVRFKESFATRVSAVAANELGASVIFTPAPLAVNEIMNPARNTRGHFISFLYACTLTSSLDPQREYKEGKLQSGVWAWHDGCPENLIAVHEIYRQFIAA</sequence>
<dbReference type="RefSeq" id="WP_332836252.1">
    <property type="nucleotide sequence ID" value="NZ_AP021881.1"/>
</dbReference>
<proteinExistence type="predicted"/>
<reference evidence="2" key="1">
    <citation type="submission" date="2019-11" db="EMBL/GenBank/DDBJ databases">
        <title>Isolation and characterization of a novel species in the genus Sulfuriferula.</title>
        <authorList>
            <person name="Mochizuki J."/>
            <person name="Kojima H."/>
            <person name="Fukui M."/>
        </authorList>
    </citation>
    <scope>NUCLEOTIDE SEQUENCE [LARGE SCALE GENOMIC DNA]</scope>
    <source>
        <strain evidence="2">SGTM</strain>
    </source>
</reference>
<evidence type="ECO:0000313" key="1">
    <source>
        <dbReference type="EMBL" id="BBO99463.1"/>
    </source>
</evidence>
<accession>A0A809RF13</accession>
<gene>
    <name evidence="1" type="ORF">SFSGTM_01720</name>
</gene>
<dbReference type="GO" id="GO:0003824">
    <property type="term" value="F:catalytic activity"/>
    <property type="evidence" value="ECO:0007669"/>
    <property type="project" value="UniProtKB-ARBA"/>
</dbReference>
<evidence type="ECO:0008006" key="3">
    <source>
        <dbReference type="Google" id="ProtNLM"/>
    </source>
</evidence>
<dbReference type="Proteomes" id="UP000463939">
    <property type="component" value="Chromosome"/>
</dbReference>
<keyword evidence="2" id="KW-1185">Reference proteome</keyword>
<dbReference type="AlphaFoldDB" id="A0A809RF13"/>
<dbReference type="KEGG" id="sniv:SFSGTM_01720"/>
<organism evidence="1 2">
    <name type="scientific">Sulfuriferula nivalis</name>
    <dbReference type="NCBI Taxonomy" id="2675298"/>
    <lineage>
        <taxon>Bacteria</taxon>
        <taxon>Pseudomonadati</taxon>
        <taxon>Pseudomonadota</taxon>
        <taxon>Betaproteobacteria</taxon>
        <taxon>Nitrosomonadales</taxon>
        <taxon>Sulfuricellaceae</taxon>
        <taxon>Sulfuriferula</taxon>
    </lineage>
</organism>
<dbReference type="SUPFAM" id="SSF55811">
    <property type="entry name" value="Nudix"/>
    <property type="match status" value="1"/>
</dbReference>
<dbReference type="Gene3D" id="3.90.79.10">
    <property type="entry name" value="Nucleoside Triphosphate Pyrophosphohydrolase"/>
    <property type="match status" value="1"/>
</dbReference>
<dbReference type="EMBL" id="AP021881">
    <property type="protein sequence ID" value="BBO99463.1"/>
    <property type="molecule type" value="Genomic_DNA"/>
</dbReference>
<protein>
    <recommendedName>
        <fullName evidence="3">NUDIX hydrolase</fullName>
    </recommendedName>
</protein>
<dbReference type="InterPro" id="IPR015797">
    <property type="entry name" value="NUDIX_hydrolase-like_dom_sf"/>
</dbReference>